<evidence type="ECO:0000313" key="1">
    <source>
        <dbReference type="EMBL" id="KAJ7415144.1"/>
    </source>
</evidence>
<accession>A0ABQ9DAH6</accession>
<organism evidence="1 2">
    <name type="scientific">Willisornis vidua</name>
    <name type="common">Xingu scale-backed antbird</name>
    <dbReference type="NCBI Taxonomy" id="1566151"/>
    <lineage>
        <taxon>Eukaryota</taxon>
        <taxon>Metazoa</taxon>
        <taxon>Chordata</taxon>
        <taxon>Craniata</taxon>
        <taxon>Vertebrata</taxon>
        <taxon>Euteleostomi</taxon>
        <taxon>Archelosauria</taxon>
        <taxon>Archosauria</taxon>
        <taxon>Dinosauria</taxon>
        <taxon>Saurischia</taxon>
        <taxon>Theropoda</taxon>
        <taxon>Coelurosauria</taxon>
        <taxon>Aves</taxon>
        <taxon>Neognathae</taxon>
        <taxon>Neoaves</taxon>
        <taxon>Telluraves</taxon>
        <taxon>Australaves</taxon>
        <taxon>Passeriformes</taxon>
        <taxon>Thamnophilidae</taxon>
        <taxon>Willisornis</taxon>
    </lineage>
</organism>
<reference evidence="1" key="1">
    <citation type="submission" date="2019-10" db="EMBL/GenBank/DDBJ databases">
        <authorList>
            <person name="Soares A.E.R."/>
            <person name="Aleixo A."/>
            <person name="Schneider P."/>
            <person name="Miyaki C.Y."/>
            <person name="Schneider M.P."/>
            <person name="Mello C."/>
            <person name="Vasconcelos A.T.R."/>
        </authorList>
    </citation>
    <scope>NUCLEOTIDE SEQUENCE</scope>
    <source>
        <tissue evidence="1">Muscle</tissue>
    </source>
</reference>
<dbReference type="EMBL" id="WHWB01033987">
    <property type="protein sequence ID" value="KAJ7415144.1"/>
    <property type="molecule type" value="Genomic_DNA"/>
</dbReference>
<proteinExistence type="predicted"/>
<keyword evidence="2" id="KW-1185">Reference proteome</keyword>
<sequence>MVMRTQLRCAGHISRMEDHFLPKIVLCGELTTSCRKRGAPKRRQKYPLKQHLSLGHTDCRQWSTLASSWDSWRHTIHDDVAFFENAQTRLAYPTLAFLTTSTLAASVRCAIPKSLFMKPSHDDDDDDDLL</sequence>
<name>A0ABQ9DAH6_9PASS</name>
<gene>
    <name evidence="1" type="ORF">WISP_79590</name>
</gene>
<comment type="caution">
    <text evidence="1">The sequence shown here is derived from an EMBL/GenBank/DDBJ whole genome shotgun (WGS) entry which is preliminary data.</text>
</comment>
<dbReference type="Proteomes" id="UP001145742">
    <property type="component" value="Unassembled WGS sequence"/>
</dbReference>
<protein>
    <submittedName>
        <fullName evidence="1">Uncharacterized protein</fullName>
    </submittedName>
</protein>
<evidence type="ECO:0000313" key="2">
    <source>
        <dbReference type="Proteomes" id="UP001145742"/>
    </source>
</evidence>